<proteinExistence type="predicted"/>
<evidence type="ECO:0000313" key="2">
    <source>
        <dbReference type="Proteomes" id="UP000035681"/>
    </source>
</evidence>
<keyword evidence="1" id="KW-0812">Transmembrane</keyword>
<dbReference type="AlphaFoldDB" id="A0A0K0DYC7"/>
<sequence length="344" mass="40057">MTFSNTYIIIYLIKFIIVIYSTKLPPPISILYCTGSETKYCPSQFCYNALSLHNQKYTQGCAKKNECIQTGCTLIENNKFICCCATDNCNDLKMSTLKIYFQDYMSFEENNLEYFSRTIRSKPHLIKNDKLENENFEIKNKKTSEIIEDEKLLPTNNAVIHQVKDNFFKNIEINEGSGLDNIDNIQIMTNNNNYKKSETTVVIDNKDKEKSIIEASINKNTLDKERTRNDIKEILDIKKNNKVTSNRFIEMIVNSKRSVAIVHELVKPYPWYFVTAGGFILSLIIIISIFIIIKKVKQHDSHEVISQHDDDNELEFIDVTTKKNKRQILKEIKDEENVELINKE</sequence>
<evidence type="ECO:0000256" key="1">
    <source>
        <dbReference type="SAM" id="Phobius"/>
    </source>
</evidence>
<evidence type="ECO:0000313" key="4">
    <source>
        <dbReference type="WBParaSite" id="TCONS_00010871.p1"/>
    </source>
</evidence>
<dbReference type="Proteomes" id="UP000035681">
    <property type="component" value="Unplaced"/>
</dbReference>
<dbReference type="InterPro" id="IPR045860">
    <property type="entry name" value="Snake_toxin-like_sf"/>
</dbReference>
<dbReference type="WBParaSite" id="SSTP_0000224100.1">
    <property type="protein sequence ID" value="SSTP_0000224100.1"/>
    <property type="gene ID" value="SSTP_0000224100"/>
</dbReference>
<keyword evidence="1" id="KW-0472">Membrane</keyword>
<accession>A0A0K0DYC7</accession>
<reference evidence="3" key="1">
    <citation type="submission" date="2015-08" db="UniProtKB">
        <authorList>
            <consortium name="WormBaseParasite"/>
        </authorList>
    </citation>
    <scope>IDENTIFICATION</scope>
</reference>
<organism evidence="3">
    <name type="scientific">Strongyloides stercoralis</name>
    <name type="common">Threadworm</name>
    <dbReference type="NCBI Taxonomy" id="6248"/>
    <lineage>
        <taxon>Eukaryota</taxon>
        <taxon>Metazoa</taxon>
        <taxon>Ecdysozoa</taxon>
        <taxon>Nematoda</taxon>
        <taxon>Chromadorea</taxon>
        <taxon>Rhabditida</taxon>
        <taxon>Tylenchina</taxon>
        <taxon>Panagrolaimomorpha</taxon>
        <taxon>Strongyloidoidea</taxon>
        <taxon>Strongyloididae</taxon>
        <taxon>Strongyloides</taxon>
    </lineage>
</organism>
<keyword evidence="2" id="KW-1185">Reference proteome</keyword>
<feature type="transmembrane region" description="Helical" evidence="1">
    <location>
        <begin position="271"/>
        <end position="293"/>
    </location>
</feature>
<keyword evidence="1" id="KW-1133">Transmembrane helix</keyword>
<dbReference type="SUPFAM" id="SSF57302">
    <property type="entry name" value="Snake toxin-like"/>
    <property type="match status" value="1"/>
</dbReference>
<protein>
    <submittedName>
        <fullName evidence="4">Activin types I and II receptor domain-containing protein</fullName>
    </submittedName>
    <submittedName>
        <fullName evidence="3">EB domain-containing protein</fullName>
    </submittedName>
</protein>
<dbReference type="WBParaSite" id="TCONS_00010871.p1">
    <property type="protein sequence ID" value="TCONS_00010871.p1"/>
    <property type="gene ID" value="XLOC_004642"/>
</dbReference>
<name>A0A0K0DYC7_STRER</name>
<evidence type="ECO:0000313" key="3">
    <source>
        <dbReference type="WBParaSite" id="SSTP_0000224100.1"/>
    </source>
</evidence>